<keyword evidence="2" id="KW-1185">Reference proteome</keyword>
<evidence type="ECO:0000313" key="1">
    <source>
        <dbReference type="EMBL" id="KAI8014894.1"/>
    </source>
</evidence>
<proteinExistence type="predicted"/>
<reference evidence="1 2" key="1">
    <citation type="journal article" date="2022" name="Plant J.">
        <title>Chromosome-level genome of Camellia lanceoleosa provides a valuable resource for understanding genome evolution and self-incompatibility.</title>
        <authorList>
            <person name="Gong W."/>
            <person name="Xiao S."/>
            <person name="Wang L."/>
            <person name="Liao Z."/>
            <person name="Chang Y."/>
            <person name="Mo W."/>
            <person name="Hu G."/>
            <person name="Li W."/>
            <person name="Zhao G."/>
            <person name="Zhu H."/>
            <person name="Hu X."/>
            <person name="Ji K."/>
            <person name="Xiang X."/>
            <person name="Song Q."/>
            <person name="Yuan D."/>
            <person name="Jin S."/>
            <person name="Zhang L."/>
        </authorList>
    </citation>
    <scope>NUCLEOTIDE SEQUENCE [LARGE SCALE GENOMIC DNA]</scope>
    <source>
        <strain evidence="1">SQ_2022a</strain>
    </source>
</reference>
<organism evidence="1 2">
    <name type="scientific">Camellia lanceoleosa</name>
    <dbReference type="NCBI Taxonomy" id="1840588"/>
    <lineage>
        <taxon>Eukaryota</taxon>
        <taxon>Viridiplantae</taxon>
        <taxon>Streptophyta</taxon>
        <taxon>Embryophyta</taxon>
        <taxon>Tracheophyta</taxon>
        <taxon>Spermatophyta</taxon>
        <taxon>Magnoliopsida</taxon>
        <taxon>eudicotyledons</taxon>
        <taxon>Gunneridae</taxon>
        <taxon>Pentapetalae</taxon>
        <taxon>asterids</taxon>
        <taxon>Ericales</taxon>
        <taxon>Theaceae</taxon>
        <taxon>Camellia</taxon>
    </lineage>
</organism>
<gene>
    <name evidence="1" type="ORF">LOK49_LG05G02348</name>
</gene>
<comment type="caution">
    <text evidence="1">The sequence shown here is derived from an EMBL/GenBank/DDBJ whole genome shotgun (WGS) entry which is preliminary data.</text>
</comment>
<name>A0ACC0HN50_9ERIC</name>
<sequence length="125" mass="14175">MDGASYSAEHIVAEPNLFKLCVIMKSYLRLASSSLEHLITLIPALWNNSSLQLNPGWLTPEEETLPEGDLSRPPPPLFTPPMKILIWNYRGAANPHFRRHLFDLLTVYKPQILVITETRVKGNRG</sequence>
<dbReference type="EMBL" id="CM045761">
    <property type="protein sequence ID" value="KAI8014894.1"/>
    <property type="molecule type" value="Genomic_DNA"/>
</dbReference>
<dbReference type="Proteomes" id="UP001060215">
    <property type="component" value="Chromosome 4"/>
</dbReference>
<evidence type="ECO:0000313" key="2">
    <source>
        <dbReference type="Proteomes" id="UP001060215"/>
    </source>
</evidence>
<protein>
    <submittedName>
        <fullName evidence="1">Uncharacterized protein</fullName>
    </submittedName>
</protein>
<accession>A0ACC0HN50</accession>